<dbReference type="EMBL" id="JAZGQK010000006">
    <property type="protein sequence ID" value="MEE6258210.1"/>
    <property type="molecule type" value="Genomic_DNA"/>
</dbReference>
<name>A0ABU7RNX4_9ACTN</name>
<evidence type="ECO:0000256" key="1">
    <source>
        <dbReference type="SAM" id="MobiDB-lite"/>
    </source>
</evidence>
<reference evidence="2 3" key="1">
    <citation type="submission" date="2024-01" db="EMBL/GenBank/DDBJ databases">
        <title>Genome insights into Plantactinospora sonchi sp. nov.</title>
        <authorList>
            <person name="Wang L."/>
        </authorList>
    </citation>
    <scope>NUCLEOTIDE SEQUENCE [LARGE SCALE GENOMIC DNA]</scope>
    <source>
        <strain evidence="2 3">NEAU-QY2</strain>
    </source>
</reference>
<proteinExistence type="predicted"/>
<dbReference type="Proteomes" id="UP001332243">
    <property type="component" value="Unassembled WGS sequence"/>
</dbReference>
<organism evidence="2 3">
    <name type="scientific">Plantactinospora sonchi</name>
    <dbReference type="NCBI Taxonomy" id="1544735"/>
    <lineage>
        <taxon>Bacteria</taxon>
        <taxon>Bacillati</taxon>
        <taxon>Actinomycetota</taxon>
        <taxon>Actinomycetes</taxon>
        <taxon>Micromonosporales</taxon>
        <taxon>Micromonosporaceae</taxon>
        <taxon>Plantactinospora</taxon>
    </lineage>
</organism>
<keyword evidence="3" id="KW-1185">Reference proteome</keyword>
<evidence type="ECO:0000313" key="2">
    <source>
        <dbReference type="EMBL" id="MEE6258210.1"/>
    </source>
</evidence>
<comment type="caution">
    <text evidence="2">The sequence shown here is derived from an EMBL/GenBank/DDBJ whole genome shotgun (WGS) entry which is preliminary data.</text>
</comment>
<sequence length="113" mass="11550">MAAAPGMIHGDTELLRQVADRLDPAAVVAARTAAAEVAGSARDCGDTLPGCQRYNAAVREVTDRIIAFCAEVEQGITAYASVARDSASGYLGGDDTGRTAIQGAVPASPTTQR</sequence>
<accession>A0ABU7RNX4</accession>
<gene>
    <name evidence="2" type="ORF">V1633_06835</name>
</gene>
<dbReference type="RefSeq" id="WP_331213335.1">
    <property type="nucleotide sequence ID" value="NZ_JAZGQK010000006.1"/>
</dbReference>
<feature type="region of interest" description="Disordered" evidence="1">
    <location>
        <begin position="90"/>
        <end position="113"/>
    </location>
</feature>
<protein>
    <submittedName>
        <fullName evidence="2">Type VII secretion target</fullName>
    </submittedName>
</protein>
<evidence type="ECO:0000313" key="3">
    <source>
        <dbReference type="Proteomes" id="UP001332243"/>
    </source>
</evidence>